<name>A0A0F9UYY5_9ZZZZ</name>
<accession>A0A0F9UYY5</accession>
<reference evidence="1" key="1">
    <citation type="journal article" date="2015" name="Nature">
        <title>Complex archaea that bridge the gap between prokaryotes and eukaryotes.</title>
        <authorList>
            <person name="Spang A."/>
            <person name="Saw J.H."/>
            <person name="Jorgensen S.L."/>
            <person name="Zaremba-Niedzwiedzka K."/>
            <person name="Martijn J."/>
            <person name="Lind A.E."/>
            <person name="van Eijk R."/>
            <person name="Schleper C."/>
            <person name="Guy L."/>
            <person name="Ettema T.J."/>
        </authorList>
    </citation>
    <scope>NUCLEOTIDE SEQUENCE</scope>
</reference>
<protein>
    <submittedName>
        <fullName evidence="1">Uncharacterized protein</fullName>
    </submittedName>
</protein>
<sequence>MTIDEIYHCIQDSNIGRCLIEQNLINEVLKSEFD</sequence>
<organism evidence="1">
    <name type="scientific">marine sediment metagenome</name>
    <dbReference type="NCBI Taxonomy" id="412755"/>
    <lineage>
        <taxon>unclassified sequences</taxon>
        <taxon>metagenomes</taxon>
        <taxon>ecological metagenomes</taxon>
    </lineage>
</organism>
<comment type="caution">
    <text evidence="1">The sequence shown here is derived from an EMBL/GenBank/DDBJ whole genome shotgun (WGS) entry which is preliminary data.</text>
</comment>
<dbReference type="AlphaFoldDB" id="A0A0F9UYY5"/>
<dbReference type="EMBL" id="LAZR01000501">
    <property type="protein sequence ID" value="KKN66431.1"/>
    <property type="molecule type" value="Genomic_DNA"/>
</dbReference>
<evidence type="ECO:0000313" key="1">
    <source>
        <dbReference type="EMBL" id="KKN66431.1"/>
    </source>
</evidence>
<proteinExistence type="predicted"/>
<gene>
    <name evidence="1" type="ORF">LCGC14_0471530</name>
</gene>